<gene>
    <name evidence="3" type="ORF">CALMAC_LOCUS3745</name>
</gene>
<organism evidence="3 4">
    <name type="scientific">Callosobruchus maculatus</name>
    <name type="common">Southern cowpea weevil</name>
    <name type="synonym">Pulse bruchid</name>
    <dbReference type="NCBI Taxonomy" id="64391"/>
    <lineage>
        <taxon>Eukaryota</taxon>
        <taxon>Metazoa</taxon>
        <taxon>Ecdysozoa</taxon>
        <taxon>Arthropoda</taxon>
        <taxon>Hexapoda</taxon>
        <taxon>Insecta</taxon>
        <taxon>Pterygota</taxon>
        <taxon>Neoptera</taxon>
        <taxon>Endopterygota</taxon>
        <taxon>Coleoptera</taxon>
        <taxon>Polyphaga</taxon>
        <taxon>Cucujiformia</taxon>
        <taxon>Chrysomeloidea</taxon>
        <taxon>Chrysomelidae</taxon>
        <taxon>Bruchinae</taxon>
        <taxon>Bruchini</taxon>
        <taxon>Callosobruchus</taxon>
    </lineage>
</organism>
<dbReference type="GO" id="GO:0005737">
    <property type="term" value="C:cytoplasm"/>
    <property type="evidence" value="ECO:0007669"/>
    <property type="project" value="TreeGrafter"/>
</dbReference>
<dbReference type="GO" id="GO:0036159">
    <property type="term" value="P:inner dynein arm assembly"/>
    <property type="evidence" value="ECO:0007669"/>
    <property type="project" value="TreeGrafter"/>
</dbReference>
<dbReference type="SUPFAM" id="SSF48371">
    <property type="entry name" value="ARM repeat"/>
    <property type="match status" value="2"/>
</dbReference>
<dbReference type="GO" id="GO:0045505">
    <property type="term" value="F:dynein intermediate chain binding"/>
    <property type="evidence" value="ECO:0007669"/>
    <property type="project" value="TreeGrafter"/>
</dbReference>
<dbReference type="EMBL" id="CAACVG010005256">
    <property type="protein sequence ID" value="VEN39066.1"/>
    <property type="molecule type" value="Genomic_DNA"/>
</dbReference>
<keyword evidence="4" id="KW-1185">Reference proteome</keyword>
<reference evidence="3 4" key="1">
    <citation type="submission" date="2019-01" db="EMBL/GenBank/DDBJ databases">
        <authorList>
            <person name="Sayadi A."/>
        </authorList>
    </citation>
    <scope>NUCLEOTIDE SEQUENCE [LARGE SCALE GENOMIC DNA]</scope>
</reference>
<name>A0A653BVS8_CALMS</name>
<feature type="domain" description="Dynein axonemal assembly factor 5 HEAT-repeat" evidence="1">
    <location>
        <begin position="320"/>
        <end position="512"/>
    </location>
</feature>
<accession>A0A653BVS8</accession>
<dbReference type="InterPro" id="IPR052623">
    <property type="entry name" value="DAAF5"/>
</dbReference>
<dbReference type="GO" id="GO:0036158">
    <property type="term" value="P:outer dynein arm assembly"/>
    <property type="evidence" value="ECO:0007669"/>
    <property type="project" value="TreeGrafter"/>
</dbReference>
<evidence type="ECO:0000313" key="3">
    <source>
        <dbReference type="EMBL" id="VEN39067.1"/>
    </source>
</evidence>
<evidence type="ECO:0008006" key="5">
    <source>
        <dbReference type="Google" id="ProtNLM"/>
    </source>
</evidence>
<evidence type="ECO:0000313" key="4">
    <source>
        <dbReference type="Proteomes" id="UP000410492"/>
    </source>
</evidence>
<dbReference type="AlphaFoldDB" id="A0A653BVS8"/>
<protein>
    <recommendedName>
        <fullName evidence="5">TOG domain-containing protein</fullName>
    </recommendedName>
</protein>
<proteinExistence type="predicted"/>
<dbReference type="EMBL" id="CAACVG010005256">
    <property type="protein sequence ID" value="VEN39067.1"/>
    <property type="molecule type" value="Genomic_DNA"/>
</dbReference>
<dbReference type="Pfam" id="PF24573">
    <property type="entry name" value="HEAT_DAAF5"/>
    <property type="match status" value="1"/>
</dbReference>
<dbReference type="GO" id="GO:0003341">
    <property type="term" value="P:cilium movement"/>
    <property type="evidence" value="ECO:0007669"/>
    <property type="project" value="TreeGrafter"/>
</dbReference>
<dbReference type="InterPro" id="IPR016024">
    <property type="entry name" value="ARM-type_fold"/>
</dbReference>
<dbReference type="Gene3D" id="1.25.10.10">
    <property type="entry name" value="Leucine-rich Repeat Variant"/>
    <property type="match status" value="2"/>
</dbReference>
<dbReference type="InterPro" id="IPR056497">
    <property type="entry name" value="HEAT_DAAF5"/>
</dbReference>
<dbReference type="InterPro" id="IPR011989">
    <property type="entry name" value="ARM-like"/>
</dbReference>
<dbReference type="Pfam" id="PF25757">
    <property type="entry name" value="TPR_DNAAF5"/>
    <property type="match status" value="1"/>
</dbReference>
<dbReference type="OrthoDB" id="413572at2759"/>
<evidence type="ECO:0000259" key="1">
    <source>
        <dbReference type="Pfam" id="PF24573"/>
    </source>
</evidence>
<dbReference type="PANTHER" id="PTHR16216">
    <property type="entry name" value="DYNEIN ASSEMBLY FACTOR 5, AXONEMAL"/>
    <property type="match status" value="1"/>
</dbReference>
<dbReference type="PANTHER" id="PTHR16216:SF2">
    <property type="entry name" value="DYNEIN AXONEMAL ASSEMBLY FACTOR 5"/>
    <property type="match status" value="1"/>
</dbReference>
<sequence>MTNDNSEVLNEKTGHVKKLCQNLQSLDRKVRKQGYIEIENFLSDPEITFTNQELRNIFSETHMYILNGLRDKTETVREQAITLSNFLIIEKLPINDFYLTYLFPVIVERIGTVELIEESEEIRLQLVQLLNSIITKYSNTVQLKPFLNDCVIILAESVKDKYPAIKELSCQAIINLATALPQDFHMQAENLIKPVLTCFTHQRYKVRVESIHAIGEIIMHSTYKGLDEVVTPLAEKLFDQIPVVRRAVGQVAARWMLEYRDRYSFFHKTLPLLLTGLNDEVEETRMEAACLWEKVGLQFQQENEKDLKDELDFLFEPPKYYPADIVRPNPGCRALVKRNISKITPAISRELTCWQEDIRVRCSQLLCAIALHAEEGITQNLQDLLLAMYTAARDDDIRVVSNITRASELMGWFVKYETWSELILPIIEDGPHYGHLTVLYGLVKGSPLEYIQHYVGKICKYLAEDPICNSRKEKYQLQMVKCVQVLCTKHTEQTKNDTGYYLFKIVVTLLALRHIGNKEKITISLMDDLKDTLKVESHKDIWSLYTGRLLQNVQKNPETWTPVTDEACIFLTTIELCDEAFGENLELIGDILVKLLDIETDAEMRLKAFYILANVFERKGVTIEKSPEATQFLERMIKEVFVPSLVWKAGAAAEAVRAMAANCLRHALAPPTVGVVEPFASHGLRAIVDKLLPLLVSLTEDPSHRSRQAALQCSALLAERCRKANAWRVEDLTAVYPEFLKRLDDPIEKVRITALGNLPMILADVPEDFRKYNYKAHHEMIIDTLLTHFDDDDTITQDLVYDVLLSTAAINKKMLLDKIARHRPVLRNVEGCDKLAEELSFCCLR</sequence>
<dbReference type="InterPro" id="IPR057978">
    <property type="entry name" value="TPR_DAAF5"/>
</dbReference>
<dbReference type="Proteomes" id="UP000410492">
    <property type="component" value="Unassembled WGS sequence"/>
</dbReference>
<evidence type="ECO:0000259" key="2">
    <source>
        <dbReference type="Pfam" id="PF25757"/>
    </source>
</evidence>
<feature type="domain" description="Dynein axonemal assembly factor 5 TPR repeats" evidence="2">
    <location>
        <begin position="23"/>
        <end position="309"/>
    </location>
</feature>